<keyword evidence="5" id="KW-1185">Reference proteome</keyword>
<dbReference type="PANTHER" id="PTHR43861">
    <property type="entry name" value="TRANS-ACONITATE 2-METHYLTRANSFERASE-RELATED"/>
    <property type="match status" value="1"/>
</dbReference>
<comment type="caution">
    <text evidence="4">The sequence shown here is derived from an EMBL/GenBank/DDBJ whole genome shotgun (WGS) entry which is preliminary data.</text>
</comment>
<sequence>MFHTENDARFWDRIARKYAADPITDMTGYERTLERTRHYLEGDEVAFEFGCGTGTTALKLAPSLARLVATDISSEMIAIAREKAEAGGRANAEFEVATPDAAPWPDGTFDVAFGFNVLHLMAAREAALKGVHRLLRPGGLFISKTPCLKEMNPVVRVAIPVMQFFGKAPNVAVLSAQELEREITAAGFEIIERARHGSRGTDVRPFLVARKR</sequence>
<dbReference type="AlphaFoldDB" id="A0A368JYC7"/>
<accession>A0A368JYC7</accession>
<keyword evidence="1 4" id="KW-0489">Methyltransferase</keyword>
<dbReference type="InterPro" id="IPR029063">
    <property type="entry name" value="SAM-dependent_MTases_sf"/>
</dbReference>
<dbReference type="Pfam" id="PF13649">
    <property type="entry name" value="Methyltransf_25"/>
    <property type="match status" value="1"/>
</dbReference>
<organism evidence="4 5">
    <name type="scientific">Phyllobacterium salinisoli</name>
    <dbReference type="NCBI Taxonomy" id="1899321"/>
    <lineage>
        <taxon>Bacteria</taxon>
        <taxon>Pseudomonadati</taxon>
        <taxon>Pseudomonadota</taxon>
        <taxon>Alphaproteobacteria</taxon>
        <taxon>Hyphomicrobiales</taxon>
        <taxon>Phyllobacteriaceae</taxon>
        <taxon>Phyllobacterium</taxon>
    </lineage>
</organism>
<dbReference type="OrthoDB" id="5642573at2"/>
<dbReference type="GO" id="GO:0008168">
    <property type="term" value="F:methyltransferase activity"/>
    <property type="evidence" value="ECO:0007669"/>
    <property type="project" value="UniProtKB-KW"/>
</dbReference>
<dbReference type="CDD" id="cd02440">
    <property type="entry name" value="AdoMet_MTases"/>
    <property type="match status" value="1"/>
</dbReference>
<reference evidence="4 5" key="1">
    <citation type="submission" date="2018-07" db="EMBL/GenBank/DDBJ databases">
        <title>The draft genome of Phyllobacterium salinisoli.</title>
        <authorList>
            <person name="Liu L."/>
            <person name="Li L."/>
            <person name="Zhang X."/>
            <person name="Liang L."/>
        </authorList>
    </citation>
    <scope>NUCLEOTIDE SEQUENCE [LARGE SCALE GENOMIC DNA]</scope>
    <source>
        <strain evidence="4 5">LLAN61</strain>
    </source>
</reference>
<dbReference type="InterPro" id="IPR041698">
    <property type="entry name" value="Methyltransf_25"/>
</dbReference>
<dbReference type="PANTHER" id="PTHR43861:SF1">
    <property type="entry name" value="TRANS-ACONITATE 2-METHYLTRANSFERASE"/>
    <property type="match status" value="1"/>
</dbReference>
<evidence type="ECO:0000256" key="1">
    <source>
        <dbReference type="ARBA" id="ARBA00022603"/>
    </source>
</evidence>
<dbReference type="GO" id="GO:0032259">
    <property type="term" value="P:methylation"/>
    <property type="evidence" value="ECO:0007669"/>
    <property type="project" value="UniProtKB-KW"/>
</dbReference>
<protein>
    <submittedName>
        <fullName evidence="4">Class I SAM-dependent methyltransferase</fullName>
    </submittedName>
</protein>
<keyword evidence="2 4" id="KW-0808">Transferase</keyword>
<dbReference type="Proteomes" id="UP000253420">
    <property type="component" value="Unassembled WGS sequence"/>
</dbReference>
<dbReference type="Gene3D" id="3.40.50.150">
    <property type="entry name" value="Vaccinia Virus protein VP39"/>
    <property type="match status" value="1"/>
</dbReference>
<evidence type="ECO:0000313" key="4">
    <source>
        <dbReference type="EMBL" id="RCS21455.1"/>
    </source>
</evidence>
<feature type="domain" description="Methyltransferase" evidence="3">
    <location>
        <begin position="48"/>
        <end position="139"/>
    </location>
</feature>
<proteinExistence type="predicted"/>
<dbReference type="EMBL" id="QOZG01000036">
    <property type="protein sequence ID" value="RCS21455.1"/>
    <property type="molecule type" value="Genomic_DNA"/>
</dbReference>
<name>A0A368JYC7_9HYPH</name>
<dbReference type="SUPFAM" id="SSF53335">
    <property type="entry name" value="S-adenosyl-L-methionine-dependent methyltransferases"/>
    <property type="match status" value="1"/>
</dbReference>
<evidence type="ECO:0000313" key="5">
    <source>
        <dbReference type="Proteomes" id="UP000253420"/>
    </source>
</evidence>
<evidence type="ECO:0000259" key="3">
    <source>
        <dbReference type="Pfam" id="PF13649"/>
    </source>
</evidence>
<dbReference type="RefSeq" id="WP_114442925.1">
    <property type="nucleotide sequence ID" value="NZ_QOZG01000036.1"/>
</dbReference>
<gene>
    <name evidence="4" type="ORF">DUT91_24030</name>
</gene>
<evidence type="ECO:0000256" key="2">
    <source>
        <dbReference type="ARBA" id="ARBA00022679"/>
    </source>
</evidence>